<name>A0A0A9BLM2_ARUDO</name>
<accession>A0A0A9BLM2</accession>
<reference evidence="1" key="1">
    <citation type="submission" date="2014-09" db="EMBL/GenBank/DDBJ databases">
        <authorList>
            <person name="Magalhaes I.L.F."/>
            <person name="Oliveira U."/>
            <person name="Santos F.R."/>
            <person name="Vidigal T.H.D.A."/>
            <person name="Brescovit A.D."/>
            <person name="Santos A.J."/>
        </authorList>
    </citation>
    <scope>NUCLEOTIDE SEQUENCE</scope>
    <source>
        <tissue evidence="1">Shoot tissue taken approximately 20 cm above the soil surface</tissue>
    </source>
</reference>
<reference evidence="1" key="2">
    <citation type="journal article" date="2015" name="Data Brief">
        <title>Shoot transcriptome of the giant reed, Arundo donax.</title>
        <authorList>
            <person name="Barrero R.A."/>
            <person name="Guerrero F.D."/>
            <person name="Moolhuijzen P."/>
            <person name="Goolsby J.A."/>
            <person name="Tidwell J."/>
            <person name="Bellgard S.E."/>
            <person name="Bellgard M.I."/>
        </authorList>
    </citation>
    <scope>NUCLEOTIDE SEQUENCE</scope>
    <source>
        <tissue evidence="1">Shoot tissue taken approximately 20 cm above the soil surface</tissue>
    </source>
</reference>
<dbReference type="AlphaFoldDB" id="A0A0A9BLM2"/>
<sequence length="38" mass="4400">MDQSPQKLKYPHKVQFLILGQLHIKLLSTTGTETYKIT</sequence>
<dbReference type="EMBL" id="GBRH01237753">
    <property type="protein sequence ID" value="JAD60142.1"/>
    <property type="molecule type" value="Transcribed_RNA"/>
</dbReference>
<evidence type="ECO:0000313" key="1">
    <source>
        <dbReference type="EMBL" id="JAD60142.1"/>
    </source>
</evidence>
<organism evidence="1">
    <name type="scientific">Arundo donax</name>
    <name type="common">Giant reed</name>
    <name type="synonym">Donax arundinaceus</name>
    <dbReference type="NCBI Taxonomy" id="35708"/>
    <lineage>
        <taxon>Eukaryota</taxon>
        <taxon>Viridiplantae</taxon>
        <taxon>Streptophyta</taxon>
        <taxon>Embryophyta</taxon>
        <taxon>Tracheophyta</taxon>
        <taxon>Spermatophyta</taxon>
        <taxon>Magnoliopsida</taxon>
        <taxon>Liliopsida</taxon>
        <taxon>Poales</taxon>
        <taxon>Poaceae</taxon>
        <taxon>PACMAD clade</taxon>
        <taxon>Arundinoideae</taxon>
        <taxon>Arundineae</taxon>
        <taxon>Arundo</taxon>
    </lineage>
</organism>
<proteinExistence type="predicted"/>
<protein>
    <submittedName>
        <fullName evidence="1">Uncharacterized protein</fullName>
    </submittedName>
</protein>